<dbReference type="InterPro" id="IPR001245">
    <property type="entry name" value="Ser-Thr/Tyr_kinase_cat_dom"/>
</dbReference>
<gene>
    <name evidence="24" type="primary">11433438</name>
    <name evidence="22" type="ordered locus">MTR_2g100450</name>
    <name evidence="23" type="ORF">MtrunA17_Chr2g0330591</name>
</gene>
<evidence type="ECO:0000313" key="23">
    <source>
        <dbReference type="EMBL" id="RHN76305.1"/>
    </source>
</evidence>
<dbReference type="InterPro" id="IPR017441">
    <property type="entry name" value="Protein_kinase_ATP_BS"/>
</dbReference>
<evidence type="ECO:0000256" key="7">
    <source>
        <dbReference type="ARBA" id="ARBA00022692"/>
    </source>
</evidence>
<dbReference type="Gene3D" id="2.60.120.430">
    <property type="entry name" value="Galactose-binding lectin"/>
    <property type="match status" value="1"/>
</dbReference>
<accession>G7IUL7</accession>
<dbReference type="Gene3D" id="3.80.10.10">
    <property type="entry name" value="Ribonuclease Inhibitor"/>
    <property type="match status" value="1"/>
</dbReference>
<evidence type="ECO:0000256" key="1">
    <source>
        <dbReference type="ARBA" id="ARBA00004167"/>
    </source>
</evidence>
<reference evidence="22 25" key="2">
    <citation type="journal article" date="2014" name="BMC Genomics">
        <title>An improved genome release (version Mt4.0) for the model legume Medicago truncatula.</title>
        <authorList>
            <person name="Tang H."/>
            <person name="Krishnakumar V."/>
            <person name="Bidwell S."/>
            <person name="Rosen B."/>
            <person name="Chan A."/>
            <person name="Zhou S."/>
            <person name="Gentzbittel L."/>
            <person name="Childs K.L."/>
            <person name="Yandell M."/>
            <person name="Gundlach H."/>
            <person name="Mayer K.F."/>
            <person name="Schwartz D.C."/>
            <person name="Town C.D."/>
        </authorList>
    </citation>
    <scope>GENOME REANNOTATION</scope>
    <source>
        <strain evidence="24 25">cv. Jemalong A17</strain>
    </source>
</reference>
<comment type="catalytic activity">
    <reaction evidence="16">
        <text>L-threonyl-[protein] + ATP = O-phospho-L-threonyl-[protein] + ADP + H(+)</text>
        <dbReference type="Rhea" id="RHEA:46608"/>
        <dbReference type="Rhea" id="RHEA-COMP:11060"/>
        <dbReference type="Rhea" id="RHEA-COMP:11605"/>
        <dbReference type="ChEBI" id="CHEBI:15378"/>
        <dbReference type="ChEBI" id="CHEBI:30013"/>
        <dbReference type="ChEBI" id="CHEBI:30616"/>
        <dbReference type="ChEBI" id="CHEBI:61977"/>
        <dbReference type="ChEBI" id="CHEBI:456216"/>
        <dbReference type="EC" id="2.7.11.1"/>
    </reaction>
</comment>
<keyword evidence="5" id="KW-0433">Leucine-rich repeat</keyword>
<evidence type="ECO:0000313" key="25">
    <source>
        <dbReference type="Proteomes" id="UP000002051"/>
    </source>
</evidence>
<dbReference type="SUPFAM" id="SSF52058">
    <property type="entry name" value="L domain-like"/>
    <property type="match status" value="1"/>
</dbReference>
<keyword evidence="3" id="KW-0723">Serine/threonine-protein kinase</keyword>
<dbReference type="Gene3D" id="3.30.200.20">
    <property type="entry name" value="Phosphorylase Kinase, domain 1"/>
    <property type="match status" value="1"/>
</dbReference>
<dbReference type="Pfam" id="PF12819">
    <property type="entry name" value="Malectin_like"/>
    <property type="match status" value="1"/>
</dbReference>
<evidence type="ECO:0000256" key="18">
    <source>
        <dbReference type="PROSITE-ProRule" id="PRU10141"/>
    </source>
</evidence>
<evidence type="ECO:0000256" key="3">
    <source>
        <dbReference type="ARBA" id="ARBA00022527"/>
    </source>
</evidence>
<dbReference type="FunFam" id="3.80.10.10:FF:000129">
    <property type="entry name" value="Leucine-rich repeat receptor-like kinase"/>
    <property type="match status" value="1"/>
</dbReference>
<dbReference type="PROSITE" id="PS00107">
    <property type="entry name" value="PROTEIN_KINASE_ATP"/>
    <property type="match status" value="1"/>
</dbReference>
<evidence type="ECO:0000256" key="4">
    <source>
        <dbReference type="ARBA" id="ARBA00022553"/>
    </source>
</evidence>
<dbReference type="Gramene" id="rna12607">
    <property type="protein sequence ID" value="RHN76305.1"/>
    <property type="gene ID" value="gene12607"/>
</dbReference>
<dbReference type="PANTHER" id="PTHR45631">
    <property type="entry name" value="OS07G0107800 PROTEIN-RELATED"/>
    <property type="match status" value="1"/>
</dbReference>
<feature type="signal peptide" evidence="20">
    <location>
        <begin position="1"/>
        <end position="22"/>
    </location>
</feature>
<keyword evidence="25" id="KW-1185">Reference proteome</keyword>
<evidence type="ECO:0000256" key="13">
    <source>
        <dbReference type="ARBA" id="ARBA00022989"/>
    </source>
</evidence>
<dbReference type="InterPro" id="IPR000719">
    <property type="entry name" value="Prot_kinase_dom"/>
</dbReference>
<dbReference type="SMART" id="SM00220">
    <property type="entry name" value="S_TKc"/>
    <property type="match status" value="1"/>
</dbReference>
<dbReference type="OrthoDB" id="2017114at2759"/>
<dbReference type="InterPro" id="IPR032675">
    <property type="entry name" value="LRR_dom_sf"/>
</dbReference>
<evidence type="ECO:0000256" key="17">
    <source>
        <dbReference type="ARBA" id="ARBA00048679"/>
    </source>
</evidence>
<evidence type="ECO:0000256" key="10">
    <source>
        <dbReference type="ARBA" id="ARBA00022741"/>
    </source>
</evidence>
<dbReference type="Pfam" id="PF13855">
    <property type="entry name" value="LRR_8"/>
    <property type="match status" value="1"/>
</dbReference>
<protein>
    <recommendedName>
        <fullName evidence="2">non-specific serine/threonine protein kinase</fullName>
        <ecNumber evidence="2">2.7.11.1</ecNumber>
    </recommendedName>
</protein>
<evidence type="ECO:0000313" key="26">
    <source>
        <dbReference type="Proteomes" id="UP000265566"/>
    </source>
</evidence>
<evidence type="ECO:0000259" key="21">
    <source>
        <dbReference type="PROSITE" id="PS50011"/>
    </source>
</evidence>
<evidence type="ECO:0000256" key="15">
    <source>
        <dbReference type="ARBA" id="ARBA00023170"/>
    </source>
</evidence>
<dbReference type="PROSITE" id="PS50011">
    <property type="entry name" value="PROTEIN_KINASE_DOM"/>
    <property type="match status" value="1"/>
</dbReference>
<evidence type="ECO:0000256" key="6">
    <source>
        <dbReference type="ARBA" id="ARBA00022679"/>
    </source>
</evidence>
<keyword evidence="10 18" id="KW-0547">Nucleotide-binding</keyword>
<dbReference type="Pfam" id="PF07714">
    <property type="entry name" value="PK_Tyr_Ser-Thr"/>
    <property type="match status" value="1"/>
</dbReference>
<dbReference type="InterPro" id="IPR024788">
    <property type="entry name" value="Malectin-like_Carb-bd_dom"/>
</dbReference>
<evidence type="ECO:0000256" key="11">
    <source>
        <dbReference type="ARBA" id="ARBA00022777"/>
    </source>
</evidence>
<keyword evidence="6 23" id="KW-0808">Transferase</keyword>
<feature type="transmembrane region" description="Helical" evidence="19">
    <location>
        <begin position="509"/>
        <end position="534"/>
    </location>
</feature>
<evidence type="ECO:0000256" key="5">
    <source>
        <dbReference type="ARBA" id="ARBA00022614"/>
    </source>
</evidence>
<dbReference type="EMBL" id="CM001218">
    <property type="protein sequence ID" value="AES67889.2"/>
    <property type="molecule type" value="Genomic_DNA"/>
</dbReference>
<dbReference type="Gene3D" id="1.10.510.10">
    <property type="entry name" value="Transferase(Phosphotransferase) domain 1"/>
    <property type="match status" value="1"/>
</dbReference>
<dbReference type="GO" id="GO:0005524">
    <property type="term" value="F:ATP binding"/>
    <property type="evidence" value="ECO:0007669"/>
    <property type="project" value="UniProtKB-UniRule"/>
</dbReference>
<dbReference type="eggNOG" id="ENOG502QQCZ">
    <property type="taxonomic scope" value="Eukaryota"/>
</dbReference>
<keyword evidence="15 22" id="KW-0675">Receptor</keyword>
<dbReference type="EnsemblPlants" id="AES67889">
    <property type="protein sequence ID" value="AES67889"/>
    <property type="gene ID" value="MTR_2g100450"/>
</dbReference>
<reference evidence="26" key="4">
    <citation type="journal article" date="2018" name="Nat. Plants">
        <title>Whole-genome landscape of Medicago truncatula symbiotic genes.</title>
        <authorList>
            <person name="Pecrix Y."/>
            <person name="Staton S.E."/>
            <person name="Sallet E."/>
            <person name="Lelandais-Briere C."/>
            <person name="Moreau S."/>
            <person name="Carrere S."/>
            <person name="Blein T."/>
            <person name="Jardinaud M.F."/>
            <person name="Latrasse D."/>
            <person name="Zouine M."/>
            <person name="Zahm M."/>
            <person name="Kreplak J."/>
            <person name="Mayjonade B."/>
            <person name="Satge C."/>
            <person name="Perez M."/>
            <person name="Cauet S."/>
            <person name="Marande W."/>
            <person name="Chantry-Darmon C."/>
            <person name="Lopez-Roques C."/>
            <person name="Bouchez O."/>
            <person name="Berard A."/>
            <person name="Debelle F."/>
            <person name="Munos S."/>
            <person name="Bendahmane A."/>
            <person name="Berges H."/>
            <person name="Niebel A."/>
            <person name="Buitink J."/>
            <person name="Frugier F."/>
            <person name="Benhamed M."/>
            <person name="Crespi M."/>
            <person name="Gouzy J."/>
            <person name="Gamas P."/>
        </authorList>
    </citation>
    <scope>NUCLEOTIDE SEQUENCE [LARGE SCALE GENOMIC DNA]</scope>
    <source>
        <strain evidence="26">cv. Jemalong A17</strain>
    </source>
</reference>
<dbReference type="Proteomes" id="UP000002051">
    <property type="component" value="Chromosome 2"/>
</dbReference>
<dbReference type="InterPro" id="IPR011009">
    <property type="entry name" value="Kinase-like_dom_sf"/>
</dbReference>
<reference evidence="24" key="3">
    <citation type="submission" date="2015-04" db="UniProtKB">
        <authorList>
            <consortium name="EnsemblPlants"/>
        </authorList>
    </citation>
    <scope>IDENTIFICATION</scope>
    <source>
        <strain evidence="24">cv. Jemalong A17</strain>
    </source>
</reference>
<dbReference type="PaxDb" id="3880-AES67889"/>
<dbReference type="InterPro" id="IPR008271">
    <property type="entry name" value="Ser/Thr_kinase_AS"/>
</dbReference>
<evidence type="ECO:0000256" key="16">
    <source>
        <dbReference type="ARBA" id="ARBA00047899"/>
    </source>
</evidence>
<dbReference type="FunFam" id="1.10.510.10:FF:000146">
    <property type="entry name" value="LRR receptor-like serine/threonine-protein kinase IOS1"/>
    <property type="match status" value="1"/>
</dbReference>
<dbReference type="PROSITE" id="PS00108">
    <property type="entry name" value="PROTEIN_KINASE_ST"/>
    <property type="match status" value="1"/>
</dbReference>
<evidence type="ECO:0000256" key="19">
    <source>
        <dbReference type="SAM" id="Phobius"/>
    </source>
</evidence>
<sequence>MARHLLPVVFLLYLTLPFIVHAQNNQSGFISIDCGLVDEPSYTDETTSIYYTWDVNFTDTGVSHNISSKHKASLERQFWNVRSFPEGTRNCYTLFVSQGSSNKYLVRASFVYGNYDGKDSLPEFDIYLGAKWWESMVFENSSSVISKEIIYAASSDYVHVCLFNTGKGTPFISVLELRVLSSDDAYLDNSLELLGRFDIGSKDGKKIRYPDDVYDRTWTPYNSIDWKKIDTSLTIDQAPSFSFTPVPPSNVMRTTAIPANASDNMEFSFLPKYNSSRYYVYMYFAEIQKLQENQIREFNIFVNGKLLSSEVNPLYLQNLYYSTAISETKLKLWLNKTSRSTLPPLFNAVEIYMSKDFLQSETYQTDVDAILTVKSTYGIKRNWQGDPCTSVSYLWNGLNCSYAGTDSPRIIYLNLTSSGLIGTIAAGISNLKSIEYLDLSNNNLTGAVPDFLSQLRFLRVLNLEGNQLSGAIPIQLLVRSENSTLQFNFGGNPDLCSSGSCNKSNGNKVVVPLVTSIGGAFLILAVAVISFHIYNTRHRVSNKVIMLGANSRIKQELESKKQEFRYEEVYRITRNFKTVLGKGASGTVYHGWIDHDTEVAVKMLSSSSAQGYLQFQAEAKFFATVHHKYLTSLIGYCDDGTNMALIYEYMANGDLANHLSDKNGNILSWNQRLQIAVDVAEGLEYLHHGCNPPIVHRDVKSKNILLNEKLQGKLADFGLSKIYPNEGETHLSTVIAGTPGYLDPEYNRLSRLREKSDVFSFGVVLLEIITGQPAITKTEDKIHIVQLVSDMLLEREVKDIVDPRLQGDFDINYATKALDTAMACVAQSSMNRPTMRNVVMELKQCLENKITYLSDSRYTYESFPGTLYSVSFDRISGESSLAR</sequence>
<dbReference type="GO" id="GO:0004674">
    <property type="term" value="F:protein serine/threonine kinase activity"/>
    <property type="evidence" value="ECO:0007669"/>
    <property type="project" value="UniProtKB-KW"/>
</dbReference>
<evidence type="ECO:0000256" key="2">
    <source>
        <dbReference type="ARBA" id="ARBA00012513"/>
    </source>
</evidence>
<evidence type="ECO:0000256" key="20">
    <source>
        <dbReference type="SAM" id="SignalP"/>
    </source>
</evidence>
<proteinExistence type="predicted"/>
<dbReference type="GO" id="GO:0016020">
    <property type="term" value="C:membrane"/>
    <property type="evidence" value="ECO:0007669"/>
    <property type="project" value="UniProtKB-SubCell"/>
</dbReference>
<organism evidence="22 25">
    <name type="scientific">Medicago truncatula</name>
    <name type="common">Barrel medic</name>
    <name type="synonym">Medicago tribuloides</name>
    <dbReference type="NCBI Taxonomy" id="3880"/>
    <lineage>
        <taxon>Eukaryota</taxon>
        <taxon>Viridiplantae</taxon>
        <taxon>Streptophyta</taxon>
        <taxon>Embryophyta</taxon>
        <taxon>Tracheophyta</taxon>
        <taxon>Spermatophyta</taxon>
        <taxon>Magnoliopsida</taxon>
        <taxon>eudicotyledons</taxon>
        <taxon>Gunneridae</taxon>
        <taxon>Pentapetalae</taxon>
        <taxon>rosids</taxon>
        <taxon>fabids</taxon>
        <taxon>Fabales</taxon>
        <taxon>Fabaceae</taxon>
        <taxon>Papilionoideae</taxon>
        <taxon>50 kb inversion clade</taxon>
        <taxon>NPAAA clade</taxon>
        <taxon>Hologalegina</taxon>
        <taxon>IRL clade</taxon>
        <taxon>Trifolieae</taxon>
        <taxon>Medicago</taxon>
    </lineage>
</organism>
<keyword evidence="12 18" id="KW-0067">ATP-binding</keyword>
<keyword evidence="9" id="KW-0677">Repeat</keyword>
<name>G7IUL7_MEDTR</name>
<evidence type="ECO:0000256" key="14">
    <source>
        <dbReference type="ARBA" id="ARBA00023136"/>
    </source>
</evidence>
<dbReference type="EC" id="2.7.11.1" evidence="2"/>
<feature type="chain" id="PRO_5014572463" description="non-specific serine/threonine protein kinase" evidence="20">
    <location>
        <begin position="23"/>
        <end position="883"/>
    </location>
</feature>
<accession>A0A0C3V945</accession>
<keyword evidence="13 19" id="KW-1133">Transmembrane helix</keyword>
<comment type="catalytic activity">
    <reaction evidence="17">
        <text>L-seryl-[protein] + ATP = O-phospho-L-seryl-[protein] + ADP + H(+)</text>
        <dbReference type="Rhea" id="RHEA:17989"/>
        <dbReference type="Rhea" id="RHEA-COMP:9863"/>
        <dbReference type="Rhea" id="RHEA-COMP:11604"/>
        <dbReference type="ChEBI" id="CHEBI:15378"/>
        <dbReference type="ChEBI" id="CHEBI:29999"/>
        <dbReference type="ChEBI" id="CHEBI:30616"/>
        <dbReference type="ChEBI" id="CHEBI:83421"/>
        <dbReference type="ChEBI" id="CHEBI:456216"/>
        <dbReference type="EC" id="2.7.11.1"/>
    </reaction>
</comment>
<dbReference type="KEGG" id="mtr:11433438"/>
<keyword evidence="14 19" id="KW-0472">Membrane</keyword>
<feature type="binding site" evidence="18">
    <location>
        <position position="602"/>
    </location>
    <ligand>
        <name>ATP</name>
        <dbReference type="ChEBI" id="CHEBI:30616"/>
    </ligand>
</feature>
<comment type="subcellular location">
    <subcellularLocation>
        <location evidence="1">Membrane</location>
        <topology evidence="1">Single-pass membrane protein</topology>
    </subcellularLocation>
</comment>
<reference evidence="22 25" key="1">
    <citation type="journal article" date="2011" name="Nature">
        <title>The Medicago genome provides insight into the evolution of rhizobial symbioses.</title>
        <authorList>
            <person name="Young N.D."/>
            <person name="Debelle F."/>
            <person name="Oldroyd G.E."/>
            <person name="Geurts R."/>
            <person name="Cannon S.B."/>
            <person name="Udvardi M.K."/>
            <person name="Benedito V.A."/>
            <person name="Mayer K.F."/>
            <person name="Gouzy J."/>
            <person name="Schoof H."/>
            <person name="Van de Peer Y."/>
            <person name="Proost S."/>
            <person name="Cook D.R."/>
            <person name="Meyers B.C."/>
            <person name="Spannagl M."/>
            <person name="Cheung F."/>
            <person name="De Mita S."/>
            <person name="Krishnakumar V."/>
            <person name="Gundlach H."/>
            <person name="Zhou S."/>
            <person name="Mudge J."/>
            <person name="Bharti A.K."/>
            <person name="Murray J.D."/>
            <person name="Naoumkina M.A."/>
            <person name="Rosen B."/>
            <person name="Silverstein K.A."/>
            <person name="Tang H."/>
            <person name="Rombauts S."/>
            <person name="Zhao P.X."/>
            <person name="Zhou P."/>
            <person name="Barbe V."/>
            <person name="Bardou P."/>
            <person name="Bechner M."/>
            <person name="Bellec A."/>
            <person name="Berger A."/>
            <person name="Berges H."/>
            <person name="Bidwell S."/>
            <person name="Bisseling T."/>
            <person name="Choisne N."/>
            <person name="Couloux A."/>
            <person name="Denny R."/>
            <person name="Deshpande S."/>
            <person name="Dai X."/>
            <person name="Doyle J.J."/>
            <person name="Dudez A.M."/>
            <person name="Farmer A.D."/>
            <person name="Fouteau S."/>
            <person name="Franken C."/>
            <person name="Gibelin C."/>
            <person name="Gish J."/>
            <person name="Goldstein S."/>
            <person name="Gonzalez A.J."/>
            <person name="Green P.J."/>
            <person name="Hallab A."/>
            <person name="Hartog M."/>
            <person name="Hua A."/>
            <person name="Humphray S.J."/>
            <person name="Jeong D.H."/>
            <person name="Jing Y."/>
            <person name="Jocker A."/>
            <person name="Kenton S.M."/>
            <person name="Kim D.J."/>
            <person name="Klee K."/>
            <person name="Lai H."/>
            <person name="Lang C."/>
            <person name="Lin S."/>
            <person name="Macmil S.L."/>
            <person name="Magdelenat G."/>
            <person name="Matthews L."/>
            <person name="McCorrison J."/>
            <person name="Monaghan E.L."/>
            <person name="Mun J.H."/>
            <person name="Najar F.Z."/>
            <person name="Nicholson C."/>
            <person name="Noirot C."/>
            <person name="O'Bleness M."/>
            <person name="Paule C.R."/>
            <person name="Poulain J."/>
            <person name="Prion F."/>
            <person name="Qin B."/>
            <person name="Qu C."/>
            <person name="Retzel E.F."/>
            <person name="Riddle C."/>
            <person name="Sallet E."/>
            <person name="Samain S."/>
            <person name="Samson N."/>
            <person name="Sanders I."/>
            <person name="Saurat O."/>
            <person name="Scarpelli C."/>
            <person name="Schiex T."/>
            <person name="Segurens B."/>
            <person name="Severin A.J."/>
            <person name="Sherrier D.J."/>
            <person name="Shi R."/>
            <person name="Sims S."/>
            <person name="Singer S.R."/>
            <person name="Sinharoy S."/>
            <person name="Sterck L."/>
            <person name="Viollet A."/>
            <person name="Wang B.B."/>
            <person name="Wang K."/>
            <person name="Wang M."/>
            <person name="Wang X."/>
            <person name="Warfsmann J."/>
            <person name="Weissenbach J."/>
            <person name="White D.D."/>
            <person name="White J.D."/>
            <person name="Wiley G.B."/>
            <person name="Wincker P."/>
            <person name="Xing Y."/>
            <person name="Yang L."/>
            <person name="Yao Z."/>
            <person name="Ying F."/>
            <person name="Zhai J."/>
            <person name="Zhou L."/>
            <person name="Zuber A."/>
            <person name="Denarie J."/>
            <person name="Dixon R.A."/>
            <person name="May G.D."/>
            <person name="Schwartz D.C."/>
            <person name="Rogers J."/>
            <person name="Quetier F."/>
            <person name="Town C.D."/>
            <person name="Roe B.A."/>
        </authorList>
    </citation>
    <scope>NUCLEOTIDE SEQUENCE [LARGE SCALE GENOMIC DNA]</scope>
    <source>
        <strain evidence="22">A17</strain>
        <strain evidence="24 25">cv. Jemalong A17</strain>
    </source>
</reference>
<dbReference type="PANTHER" id="PTHR45631:SF197">
    <property type="entry name" value="TYROSINE KINASE FAMILY PROTEIN"/>
    <property type="match status" value="1"/>
</dbReference>
<evidence type="ECO:0000256" key="12">
    <source>
        <dbReference type="ARBA" id="ARBA00022840"/>
    </source>
</evidence>
<dbReference type="InterPro" id="IPR001611">
    <property type="entry name" value="Leu-rich_rpt"/>
</dbReference>
<reference evidence="23" key="5">
    <citation type="journal article" date="2018" name="Nat. Plants">
        <title>Whole-genome landscape of Medicago truncatula symbiotic genes.</title>
        <authorList>
            <person name="Pecrix Y."/>
            <person name="Gamas P."/>
            <person name="Carrere S."/>
        </authorList>
    </citation>
    <scope>NUCLEOTIDE SEQUENCE</scope>
    <source>
        <tissue evidence="23">Leaves</tissue>
    </source>
</reference>
<keyword evidence="7 19" id="KW-0812">Transmembrane</keyword>
<feature type="domain" description="Protein kinase" evidence="21">
    <location>
        <begin position="574"/>
        <end position="853"/>
    </location>
</feature>
<keyword evidence="4" id="KW-0597">Phosphoprotein</keyword>
<dbReference type="SUPFAM" id="SSF56112">
    <property type="entry name" value="Protein kinase-like (PK-like)"/>
    <property type="match status" value="1"/>
</dbReference>
<dbReference type="EMBL" id="PSQE01000002">
    <property type="protein sequence ID" value="RHN76305.1"/>
    <property type="molecule type" value="Genomic_DNA"/>
</dbReference>
<dbReference type="ExpressionAtlas" id="G7IUL7">
    <property type="expression patterns" value="differential"/>
</dbReference>
<keyword evidence="11 22" id="KW-0418">Kinase</keyword>
<evidence type="ECO:0000256" key="8">
    <source>
        <dbReference type="ARBA" id="ARBA00022729"/>
    </source>
</evidence>
<evidence type="ECO:0000313" key="22">
    <source>
        <dbReference type="EMBL" id="AES67889.2"/>
    </source>
</evidence>
<dbReference type="AlphaFoldDB" id="G7IUL7"/>
<evidence type="ECO:0000313" key="24">
    <source>
        <dbReference type="EnsemblPlants" id="AES67889"/>
    </source>
</evidence>
<keyword evidence="8 20" id="KW-0732">Signal</keyword>
<evidence type="ECO:0000256" key="9">
    <source>
        <dbReference type="ARBA" id="ARBA00022737"/>
    </source>
</evidence>
<dbReference type="Proteomes" id="UP000265566">
    <property type="component" value="Chromosome 2"/>
</dbReference>